<dbReference type="InterPro" id="IPR010920">
    <property type="entry name" value="LSM_dom_sf"/>
</dbReference>
<dbReference type="InterPro" id="IPR001163">
    <property type="entry name" value="Sm_dom_euk/arc"/>
</dbReference>
<evidence type="ECO:0000256" key="1">
    <source>
        <dbReference type="SAM" id="MobiDB-lite"/>
    </source>
</evidence>
<dbReference type="InterPro" id="IPR047575">
    <property type="entry name" value="Sm"/>
</dbReference>
<dbReference type="GO" id="GO:0006398">
    <property type="term" value="P:mRNA 3'-end processing by stem-loop binding and cleavage"/>
    <property type="evidence" value="ECO:0007669"/>
    <property type="project" value="TreeGrafter"/>
</dbReference>
<dbReference type="CDD" id="cd01733">
    <property type="entry name" value="LSm10"/>
    <property type="match status" value="1"/>
</dbReference>
<dbReference type="PANTHER" id="PTHR21196:SF1">
    <property type="entry name" value="U7 SNRNA-ASSOCIATED SM-LIKE PROTEIN LSM10"/>
    <property type="match status" value="1"/>
</dbReference>
<accession>A0A0A9XHB5</accession>
<dbReference type="PROSITE" id="PS52002">
    <property type="entry name" value="SM"/>
    <property type="match status" value="1"/>
</dbReference>
<dbReference type="Gene3D" id="2.30.30.100">
    <property type="match status" value="1"/>
</dbReference>
<feature type="region of interest" description="Disordered" evidence="1">
    <location>
        <begin position="136"/>
        <end position="159"/>
    </location>
</feature>
<dbReference type="AlphaFoldDB" id="A0A0A9XHB5"/>
<evidence type="ECO:0000259" key="2">
    <source>
        <dbReference type="PROSITE" id="PS52002"/>
    </source>
</evidence>
<dbReference type="EMBL" id="GBRD01005402">
    <property type="protein sequence ID" value="JAG60419.1"/>
    <property type="molecule type" value="Transcribed_RNA"/>
</dbReference>
<dbReference type="InterPro" id="IPR052840">
    <property type="entry name" value="U7_snRNA_Sm-like"/>
</dbReference>
<gene>
    <name evidence="3" type="primary">LSM10</name>
    <name evidence="6" type="synonym">LSM10_0</name>
    <name evidence="5" type="synonym">LSM10_1</name>
    <name evidence="3" type="ORF">CM83_21410</name>
    <name evidence="6" type="ORF">g.25004</name>
    <name evidence="5" type="ORF">g.25005</name>
</gene>
<protein>
    <submittedName>
        <fullName evidence="3">U7 snRNA-associated Sm-like protein LSm10</fullName>
    </submittedName>
</protein>
<dbReference type="GO" id="GO:0071208">
    <property type="term" value="F:histone pre-mRNA DCP binding"/>
    <property type="evidence" value="ECO:0007669"/>
    <property type="project" value="TreeGrafter"/>
</dbReference>
<reference evidence="4" key="3">
    <citation type="submission" date="2014-09" db="EMBL/GenBank/DDBJ databases">
        <authorList>
            <person name="Magalhaes I.L.F."/>
            <person name="Oliveira U."/>
            <person name="Santos F.R."/>
            <person name="Vidigal T.H.D.A."/>
            <person name="Brescovit A.D."/>
            <person name="Santos A.J."/>
        </authorList>
    </citation>
    <scope>NUCLEOTIDE SEQUENCE</scope>
</reference>
<dbReference type="GO" id="GO:0071254">
    <property type="term" value="C:cytoplasmic U snRNP body"/>
    <property type="evidence" value="ECO:0007669"/>
    <property type="project" value="TreeGrafter"/>
</dbReference>
<proteinExistence type="predicted"/>
<feature type="compositionally biased region" description="Basic and acidic residues" evidence="1">
    <location>
        <begin position="143"/>
        <end position="159"/>
    </location>
</feature>
<organism evidence="3">
    <name type="scientific">Lygus hesperus</name>
    <name type="common">Western plant bug</name>
    <dbReference type="NCBI Taxonomy" id="30085"/>
    <lineage>
        <taxon>Eukaryota</taxon>
        <taxon>Metazoa</taxon>
        <taxon>Ecdysozoa</taxon>
        <taxon>Arthropoda</taxon>
        <taxon>Hexapoda</taxon>
        <taxon>Insecta</taxon>
        <taxon>Pterygota</taxon>
        <taxon>Neoptera</taxon>
        <taxon>Paraneoptera</taxon>
        <taxon>Hemiptera</taxon>
        <taxon>Heteroptera</taxon>
        <taxon>Panheteroptera</taxon>
        <taxon>Cimicomorpha</taxon>
        <taxon>Miridae</taxon>
        <taxon>Mirini</taxon>
        <taxon>Lygus</taxon>
    </lineage>
</organism>
<dbReference type="GO" id="GO:0016604">
    <property type="term" value="C:nuclear body"/>
    <property type="evidence" value="ECO:0007669"/>
    <property type="project" value="TreeGrafter"/>
</dbReference>
<feature type="domain" description="Sm" evidence="2">
    <location>
        <begin position="14"/>
        <end position="86"/>
    </location>
</feature>
<dbReference type="SUPFAM" id="SSF50182">
    <property type="entry name" value="Sm-like ribonucleoproteins"/>
    <property type="match status" value="1"/>
</dbReference>
<evidence type="ECO:0000313" key="6">
    <source>
        <dbReference type="EMBL" id="JAQ15401.1"/>
    </source>
</evidence>
<dbReference type="Pfam" id="PF01423">
    <property type="entry name" value="LSM"/>
    <property type="match status" value="1"/>
</dbReference>
<evidence type="ECO:0000313" key="5">
    <source>
        <dbReference type="EMBL" id="JAQ13941.1"/>
    </source>
</evidence>
<dbReference type="EMBL" id="GDHC01003228">
    <property type="protein sequence ID" value="JAQ15401.1"/>
    <property type="molecule type" value="Transcribed_RNA"/>
</dbReference>
<dbReference type="SMART" id="SM00651">
    <property type="entry name" value="Sm"/>
    <property type="match status" value="1"/>
</dbReference>
<name>A0A0A9XHB5_LYGHE</name>
<dbReference type="EMBL" id="GDHC01004688">
    <property type="protein sequence ID" value="JAQ13941.1"/>
    <property type="molecule type" value="Transcribed_RNA"/>
</dbReference>
<dbReference type="GO" id="GO:0071209">
    <property type="term" value="F:U7 snRNA binding"/>
    <property type="evidence" value="ECO:0007669"/>
    <property type="project" value="TreeGrafter"/>
</dbReference>
<reference evidence="5" key="4">
    <citation type="journal article" date="2016" name="Gigascience">
        <title>De novo construction of an expanded transcriptome assembly for the western tarnished plant bug, Lygus hesperus.</title>
        <authorList>
            <person name="Tassone E.E."/>
            <person name="Geib S.M."/>
            <person name="Hall B."/>
            <person name="Fabrick J.A."/>
            <person name="Brent C.S."/>
            <person name="Hull J.J."/>
        </authorList>
    </citation>
    <scope>NUCLEOTIDE SEQUENCE</scope>
</reference>
<evidence type="ECO:0000313" key="3">
    <source>
        <dbReference type="EMBL" id="JAG18188.1"/>
    </source>
</evidence>
<reference evidence="3" key="2">
    <citation type="submission" date="2014-07" db="EMBL/GenBank/DDBJ databases">
        <authorList>
            <person name="Hull J."/>
        </authorList>
    </citation>
    <scope>NUCLEOTIDE SEQUENCE</scope>
</reference>
<dbReference type="PANTHER" id="PTHR21196">
    <property type="entry name" value="U7 SNRNA-ASSOCIATED SM-LIKE PROTEIN LSM10"/>
    <property type="match status" value="1"/>
</dbReference>
<dbReference type="EMBL" id="GBHO01025416">
    <property type="protein sequence ID" value="JAG18188.1"/>
    <property type="molecule type" value="Transcribed_RNA"/>
</dbReference>
<evidence type="ECO:0000313" key="4">
    <source>
        <dbReference type="EMBL" id="JAG60419.1"/>
    </source>
</evidence>
<sequence length="159" mass="18463">MTSKDKDIFWKLNSLASLACGLIGRYTIIDLRNDSTANGKIDSVDGFMNVTMTDVVFTDPGGNEFYFATFFVRDRNIRYIHIPKELQIEDTILRQLYKIKNPRSRVVQSGAAGFKATRLIQRQMETMKRVEEIKKERLRKKREKEEAEASTSKDDQFDL</sequence>
<reference evidence="3" key="1">
    <citation type="journal article" date="2014" name="PLoS ONE">
        <title>Transcriptome-Based Identification of ABC Transporters in the Western Tarnished Plant Bug Lygus hesperus.</title>
        <authorList>
            <person name="Hull J.J."/>
            <person name="Chaney K."/>
            <person name="Geib S.M."/>
            <person name="Fabrick J.A."/>
            <person name="Brent C.S."/>
            <person name="Walsh D."/>
            <person name="Lavine L.C."/>
        </authorList>
    </citation>
    <scope>NUCLEOTIDE SEQUENCE</scope>
</reference>